<reference evidence="1 2" key="2">
    <citation type="journal article" date="2006" name="J. Gen. Virol.">
        <title>Genome sequence of an enhancin gene-rich nucleopolyhedrovirus (NPV) from Agrotis segetum: collinearity with Spodoptera exigua multiple NPV.</title>
        <authorList>
            <person name="Jakubowska A.K."/>
            <person name="Peters S.A."/>
            <person name="Ziemnicka J."/>
            <person name="Vlak J.M."/>
            <person name="van Oers M.M."/>
        </authorList>
    </citation>
    <scope>NUCLEOTIDE SEQUENCE [LARGE SCALE GENOMIC DNA]</scope>
</reference>
<dbReference type="Proteomes" id="UP000204644">
    <property type="component" value="Segment"/>
</dbReference>
<dbReference type="KEGG" id="vg:3974321"/>
<evidence type="ECO:0000313" key="1">
    <source>
        <dbReference type="EMBL" id="AAZ38223.1"/>
    </source>
</evidence>
<dbReference type="EMBL" id="DQ123841">
    <property type="protein sequence ID" value="AAZ38223.1"/>
    <property type="molecule type" value="Genomic_DNA"/>
</dbReference>
<name>Q287L5_NPVAS</name>
<accession>Q287L5</accession>
<dbReference type="GeneID" id="3974321"/>
<reference evidence="2" key="1">
    <citation type="journal article" date="2005" name="J. Invertebr. Pathol.">
        <title>Molecular characterization of Agrotis segetum nucleopolyhedrovirus from Poland.</title>
        <authorList>
            <person name="Jakubowska A."/>
            <person name="van Oers M.M."/>
            <person name="Ziemnicka J."/>
            <person name="Lipa J.J."/>
            <person name="Vlak J.M."/>
        </authorList>
    </citation>
    <scope>NUCLEOTIDE SEQUENCE [LARGE SCALE GENOMIC DNA]</scope>
</reference>
<evidence type="ECO:0000313" key="2">
    <source>
        <dbReference type="Proteomes" id="UP000204644"/>
    </source>
</evidence>
<keyword evidence="2" id="KW-1185">Reference proteome</keyword>
<dbReference type="OrthoDB" id="20785at10239"/>
<dbReference type="RefSeq" id="YP_529727.1">
    <property type="nucleotide sequence ID" value="NC_007921.1"/>
</dbReference>
<proteinExistence type="predicted"/>
<protein>
    <submittedName>
        <fullName evidence="1">ORF-57</fullName>
    </submittedName>
</protein>
<organism evidence="1 2">
    <name type="scientific">Agrotis segetum nuclear polyhedrosis virus</name>
    <name type="common">AsNPV</name>
    <dbReference type="NCBI Taxonomy" id="1962501"/>
    <lineage>
        <taxon>Viruses</taxon>
        <taxon>Viruses incertae sedis</taxon>
        <taxon>Naldaviricetes</taxon>
        <taxon>Lefavirales</taxon>
        <taxon>Baculoviridae</taxon>
        <taxon>Alphabaculovirus</taxon>
        <taxon>Alphabaculovirus agsegetum</taxon>
    </lineage>
</organism>
<sequence length="168" mass="19279">MFARTAIRRACNSIDSKYRDVLVRFVDNINGGDVRSLLERLLLAFDVNVVYNVLEQIKAIVWAVVKTAYARNKNLLSFNRHLPHVQFAESQVMNAADPELLIEFTRSLYRQHCVYELVEDSVTWDELVELLCSLDNIIDNKSVINKIGYNSISNSNNIISDCKDLIIK</sequence>
<organismHost>
    <name type="scientific">Lepidoptera</name>
    <name type="common">moths &amp; butterflies</name>
    <dbReference type="NCBI Taxonomy" id="7088"/>
</organismHost>